<keyword evidence="2" id="KW-1185">Reference proteome</keyword>
<dbReference type="Pfam" id="PF11173">
    <property type="entry name" value="DUF2960"/>
    <property type="match status" value="1"/>
</dbReference>
<gene>
    <name evidence="1" type="ORF">B1199_18945</name>
</gene>
<dbReference type="OrthoDB" id="5820465at2"/>
<protein>
    <recommendedName>
        <fullName evidence="3">DUF2960 domain-containing protein</fullName>
    </recommendedName>
</protein>
<accession>A0A2C9ZZJ2</accession>
<proteinExistence type="predicted"/>
<dbReference type="EMBL" id="MWPV01000007">
    <property type="protein sequence ID" value="OUL56191.1"/>
    <property type="molecule type" value="Genomic_DNA"/>
</dbReference>
<dbReference type="InterPro" id="IPR021343">
    <property type="entry name" value="DUF2960"/>
</dbReference>
<evidence type="ECO:0008006" key="3">
    <source>
        <dbReference type="Google" id="ProtNLM"/>
    </source>
</evidence>
<dbReference type="RefSeq" id="WP_086745705.1">
    <property type="nucleotide sequence ID" value="NZ_MWPV01000007.1"/>
</dbReference>
<dbReference type="Proteomes" id="UP000194841">
    <property type="component" value="Unassembled WGS sequence"/>
</dbReference>
<organism evidence="1 2">
    <name type="scientific">Pseudoalteromonas ulvae</name>
    <dbReference type="NCBI Taxonomy" id="107327"/>
    <lineage>
        <taxon>Bacteria</taxon>
        <taxon>Pseudomonadati</taxon>
        <taxon>Pseudomonadota</taxon>
        <taxon>Gammaproteobacteria</taxon>
        <taxon>Alteromonadales</taxon>
        <taxon>Pseudoalteromonadaceae</taxon>
        <taxon>Pseudoalteromonas</taxon>
    </lineage>
</organism>
<evidence type="ECO:0000313" key="1">
    <source>
        <dbReference type="EMBL" id="OUL56191.1"/>
    </source>
</evidence>
<evidence type="ECO:0000313" key="2">
    <source>
        <dbReference type="Proteomes" id="UP000194841"/>
    </source>
</evidence>
<comment type="caution">
    <text evidence="1">The sequence shown here is derived from an EMBL/GenBank/DDBJ whole genome shotgun (WGS) entry which is preliminary data.</text>
</comment>
<dbReference type="AlphaFoldDB" id="A0A2C9ZZJ2"/>
<sequence>MARRISYKFKDHAKEINFANDKYHDMYEAIAAAEGIDLRNYLAMEKQIAMTSKGSAAIKNFRDQEFAKFGFSDIQFIKDDPKAK</sequence>
<reference evidence="1 2" key="1">
    <citation type="submission" date="2017-02" db="EMBL/GenBank/DDBJ databases">
        <title>Pseudoalteromonas ulvae TC14 Genome.</title>
        <authorList>
            <person name="Molmeret M."/>
        </authorList>
    </citation>
    <scope>NUCLEOTIDE SEQUENCE [LARGE SCALE GENOMIC DNA]</scope>
    <source>
        <strain evidence="1">TC14</strain>
    </source>
</reference>
<name>A0A2C9ZZJ2_PSEDV</name>